<evidence type="ECO:0000313" key="17">
    <source>
        <dbReference type="EMBL" id="KAK0532436.1"/>
    </source>
</evidence>
<evidence type="ECO:0000256" key="12">
    <source>
        <dbReference type="ARBA" id="ARBA00023136"/>
    </source>
</evidence>
<comment type="similarity">
    <text evidence="4">Belongs to the COX16 family.</text>
</comment>
<feature type="region of interest" description="Disordered" evidence="15">
    <location>
        <begin position="105"/>
        <end position="195"/>
    </location>
</feature>
<comment type="catalytic activity">
    <reaction evidence="14">
        <text>2 R'C(R)SH + O2 = R'C(R)S-S(R)CR' + H2O2</text>
        <dbReference type="Rhea" id="RHEA:17357"/>
        <dbReference type="ChEBI" id="CHEBI:15379"/>
        <dbReference type="ChEBI" id="CHEBI:16240"/>
        <dbReference type="ChEBI" id="CHEBI:16520"/>
        <dbReference type="ChEBI" id="CHEBI:17412"/>
        <dbReference type="EC" id="1.8.3.2"/>
    </reaction>
</comment>
<evidence type="ECO:0000256" key="9">
    <source>
        <dbReference type="ARBA" id="ARBA00022989"/>
    </source>
</evidence>
<keyword evidence="6 14" id="KW-0812">Transmembrane</keyword>
<feature type="region of interest" description="Disordered" evidence="15">
    <location>
        <begin position="217"/>
        <end position="240"/>
    </location>
</feature>
<dbReference type="Pfam" id="PF14138">
    <property type="entry name" value="COX16"/>
    <property type="match status" value="1"/>
</dbReference>
<keyword evidence="10 14" id="KW-0560">Oxidoreductase</keyword>
<evidence type="ECO:0000256" key="10">
    <source>
        <dbReference type="ARBA" id="ARBA00023002"/>
    </source>
</evidence>
<dbReference type="SUPFAM" id="SSF69000">
    <property type="entry name" value="FAD-dependent thiol oxidase"/>
    <property type="match status" value="1"/>
</dbReference>
<comment type="cofactor">
    <cofactor evidence="1 14">
        <name>FAD</name>
        <dbReference type="ChEBI" id="CHEBI:57692"/>
    </cofactor>
</comment>
<evidence type="ECO:0000256" key="3">
    <source>
        <dbReference type="ARBA" id="ARBA00004434"/>
    </source>
</evidence>
<keyword evidence="8 14" id="KW-0274">FAD</keyword>
<feature type="domain" description="ERV/ALR sulfhydryl oxidase" evidence="16">
    <location>
        <begin position="261"/>
        <end position="379"/>
    </location>
</feature>
<dbReference type="PROSITE" id="PS51324">
    <property type="entry name" value="ERV_ALR"/>
    <property type="match status" value="1"/>
</dbReference>
<evidence type="ECO:0000256" key="8">
    <source>
        <dbReference type="ARBA" id="ARBA00022827"/>
    </source>
</evidence>
<protein>
    <recommendedName>
        <fullName evidence="14">Sulfhydryl oxidase</fullName>
        <ecNumber evidence="14">1.8.3.2</ecNumber>
    </recommendedName>
</protein>
<dbReference type="GO" id="GO:0050660">
    <property type="term" value="F:flavin adenine dinucleotide binding"/>
    <property type="evidence" value="ECO:0007669"/>
    <property type="project" value="TreeGrafter"/>
</dbReference>
<dbReference type="Gene3D" id="4.10.320.60">
    <property type="match status" value="1"/>
</dbReference>
<keyword evidence="18" id="KW-1185">Reference proteome</keyword>
<dbReference type="Pfam" id="PF04777">
    <property type="entry name" value="Evr1_Alr"/>
    <property type="match status" value="1"/>
</dbReference>
<reference evidence="17" key="1">
    <citation type="journal article" date="2023" name="PhytoFront">
        <title>Draft Genome Resources of Seven Strains of Tilletia horrida, Causal Agent of Kernel Smut of Rice.</title>
        <authorList>
            <person name="Khanal S."/>
            <person name="Antony Babu S."/>
            <person name="Zhou X.G."/>
        </authorList>
    </citation>
    <scope>NUCLEOTIDE SEQUENCE</scope>
    <source>
        <strain evidence="17">TX3</strain>
    </source>
</reference>
<dbReference type="EC" id="1.8.3.2" evidence="14"/>
<dbReference type="Gene3D" id="1.20.120.310">
    <property type="entry name" value="ERV/ALR sulfhydryl oxidase domain"/>
    <property type="match status" value="1"/>
</dbReference>
<keyword evidence="9 14" id="KW-1133">Transmembrane helix</keyword>
<comment type="function">
    <text evidence="2">Required for the assembly of the mitochondrial respiratory chain complex IV (CIV), also known as cytochrome c oxidase. May participate in merging the COX1 and COX2 assembly lines.</text>
</comment>
<evidence type="ECO:0000256" key="4">
    <source>
        <dbReference type="ARBA" id="ARBA00008370"/>
    </source>
</evidence>
<evidence type="ECO:0000259" key="16">
    <source>
        <dbReference type="PROSITE" id="PS51324"/>
    </source>
</evidence>
<gene>
    <name evidence="17" type="primary">ERV1</name>
    <name evidence="17" type="ORF">OC842_003300</name>
</gene>
<comment type="caution">
    <text evidence="17">The sequence shown here is derived from an EMBL/GenBank/DDBJ whole genome shotgun (WGS) entry which is preliminary data.</text>
</comment>
<keyword evidence="13" id="KW-1015">Disulfide bond</keyword>
<sequence length="389" mass="41803">MPTFSSKPRGRSGFLARVSPSITRRPILYFGLPFIVTITASSFVLAQFTQTRYDYNATKVQAVSKEEELRMSKDRRRIDVREEYFRLSAQKSEDDWEQWEPVRVPRPEGTPEWGVAPGMQPAQEKTKPKRGWFDWAKPKRTEAEGASEESLRRQAALRIPRSSAAAGAETGDGDGQTSSGSRPAAAAPGVVLGPDGKPCRACNSRLAFAAAMKGTATSSSSAKAPASSKPPSSDASRIPTAAAAAAATAAGTTAGSTDIECPPDVEALGNATWTFLHSAAAYYPPHPTEAQQTAMRNLLYALPTIYPCSSCAAALQEEYAREKQSGRGWEGREGVTLEAAVRGGGGKLSVWLCGLHNEVNARLGKPAFECTEARLFERWRDGPSDGRCG</sequence>
<dbReference type="InterPro" id="IPR017905">
    <property type="entry name" value="ERV/ALR_sulphydryl_oxidase"/>
</dbReference>
<accession>A0AAN6GGC3</accession>
<evidence type="ECO:0000256" key="6">
    <source>
        <dbReference type="ARBA" id="ARBA00022692"/>
    </source>
</evidence>
<keyword evidence="11" id="KW-0496">Mitochondrion</keyword>
<dbReference type="Proteomes" id="UP001176521">
    <property type="component" value="Unassembled WGS sequence"/>
</dbReference>
<organism evidence="17 18">
    <name type="scientific">Tilletia horrida</name>
    <dbReference type="NCBI Taxonomy" id="155126"/>
    <lineage>
        <taxon>Eukaryota</taxon>
        <taxon>Fungi</taxon>
        <taxon>Dikarya</taxon>
        <taxon>Basidiomycota</taxon>
        <taxon>Ustilaginomycotina</taxon>
        <taxon>Exobasidiomycetes</taxon>
        <taxon>Tilletiales</taxon>
        <taxon>Tilletiaceae</taxon>
        <taxon>Tilletia</taxon>
    </lineage>
</organism>
<feature type="compositionally biased region" description="Low complexity" evidence="15">
    <location>
        <begin position="164"/>
        <end position="188"/>
    </location>
</feature>
<name>A0AAN6GGC3_9BASI</name>
<dbReference type="PANTHER" id="PTHR12645">
    <property type="entry name" value="ALR/ERV"/>
    <property type="match status" value="1"/>
</dbReference>
<evidence type="ECO:0000256" key="1">
    <source>
        <dbReference type="ARBA" id="ARBA00001974"/>
    </source>
</evidence>
<keyword evidence="7" id="KW-0999">Mitochondrion inner membrane</keyword>
<comment type="subcellular location">
    <subcellularLocation>
        <location evidence="3">Mitochondrion inner membrane</location>
        <topology evidence="3">Single-pass membrane protein</topology>
    </subcellularLocation>
</comment>
<keyword evidence="5 14" id="KW-0285">Flavoprotein</keyword>
<evidence type="ECO:0000256" key="11">
    <source>
        <dbReference type="ARBA" id="ARBA00023128"/>
    </source>
</evidence>
<evidence type="ECO:0000256" key="5">
    <source>
        <dbReference type="ARBA" id="ARBA00022630"/>
    </source>
</evidence>
<keyword evidence="12 14" id="KW-0472">Membrane</keyword>
<evidence type="ECO:0000256" key="15">
    <source>
        <dbReference type="SAM" id="MobiDB-lite"/>
    </source>
</evidence>
<dbReference type="AlphaFoldDB" id="A0AAN6GGC3"/>
<dbReference type="PANTHER" id="PTHR12645:SF0">
    <property type="entry name" value="FAD-LINKED SULFHYDRYL OXIDASE ALR"/>
    <property type="match status" value="1"/>
</dbReference>
<proteinExistence type="inferred from homology"/>
<dbReference type="InterPro" id="IPR036774">
    <property type="entry name" value="ERV/ALR_sulphydryl_oxid_sf"/>
</dbReference>
<dbReference type="EMBL" id="JAPDMQ010000160">
    <property type="protein sequence ID" value="KAK0532436.1"/>
    <property type="molecule type" value="Genomic_DNA"/>
</dbReference>
<evidence type="ECO:0000256" key="14">
    <source>
        <dbReference type="RuleBase" id="RU371123"/>
    </source>
</evidence>
<feature type="transmembrane region" description="Helical" evidence="14">
    <location>
        <begin position="27"/>
        <end position="48"/>
    </location>
</feature>
<dbReference type="GO" id="GO:0016971">
    <property type="term" value="F:flavin-dependent sulfhydryl oxidase activity"/>
    <property type="evidence" value="ECO:0007669"/>
    <property type="project" value="InterPro"/>
</dbReference>
<evidence type="ECO:0000256" key="7">
    <source>
        <dbReference type="ARBA" id="ARBA00022792"/>
    </source>
</evidence>
<evidence type="ECO:0000256" key="2">
    <source>
        <dbReference type="ARBA" id="ARBA00002490"/>
    </source>
</evidence>
<evidence type="ECO:0000313" key="18">
    <source>
        <dbReference type="Proteomes" id="UP001176521"/>
    </source>
</evidence>
<dbReference type="GO" id="GO:0005743">
    <property type="term" value="C:mitochondrial inner membrane"/>
    <property type="evidence" value="ECO:0007669"/>
    <property type="project" value="UniProtKB-SubCell"/>
</dbReference>
<dbReference type="InterPro" id="IPR020164">
    <property type="entry name" value="Cyt_c_Oxase_assmbl_COX16"/>
</dbReference>
<dbReference type="InterPro" id="IPR039799">
    <property type="entry name" value="ALR/ERV"/>
</dbReference>
<evidence type="ECO:0000256" key="13">
    <source>
        <dbReference type="ARBA" id="ARBA00023157"/>
    </source>
</evidence>